<keyword evidence="1" id="KW-0472">Membrane</keyword>
<evidence type="ECO:0000313" key="3">
    <source>
        <dbReference type="Proteomes" id="UP000228614"/>
    </source>
</evidence>
<accession>A0A2H0V8R7</accession>
<keyword evidence="1" id="KW-1133">Transmembrane helix</keyword>
<sequence>MKEYIKKKLINHYSMIISIAILIIAFLTVLFLYNNFYKAQLNIADIYILKGRLDNMSINTSEFDNIHEVIDKKTNRQQTPALNIESPF</sequence>
<keyword evidence="1" id="KW-0812">Transmembrane</keyword>
<proteinExistence type="predicted"/>
<feature type="transmembrane region" description="Helical" evidence="1">
    <location>
        <begin position="12"/>
        <end position="33"/>
    </location>
</feature>
<dbReference type="EMBL" id="PFAN01000131">
    <property type="protein sequence ID" value="PIR94720.1"/>
    <property type="molecule type" value="Genomic_DNA"/>
</dbReference>
<name>A0A2H0V8R7_9BACT</name>
<organism evidence="2 3">
    <name type="scientific">Candidatus Falkowbacteria bacterium CG10_big_fil_rev_8_21_14_0_10_37_6</name>
    <dbReference type="NCBI Taxonomy" id="1974563"/>
    <lineage>
        <taxon>Bacteria</taxon>
        <taxon>Candidatus Falkowiibacteriota</taxon>
    </lineage>
</organism>
<reference evidence="3" key="1">
    <citation type="submission" date="2017-09" db="EMBL/GenBank/DDBJ databases">
        <title>Depth-based differentiation of microbial function through sediment-hosted aquifers and enrichment of novel symbionts in the deep terrestrial subsurface.</title>
        <authorList>
            <person name="Probst A.J."/>
            <person name="Ladd B."/>
            <person name="Jarett J.K."/>
            <person name="Geller-Mcgrath D.E."/>
            <person name="Sieber C.M.K."/>
            <person name="Emerson J.B."/>
            <person name="Anantharaman K."/>
            <person name="Thomas B.C."/>
            <person name="Malmstrom R."/>
            <person name="Stieglmeier M."/>
            <person name="Klingl A."/>
            <person name="Woyke T."/>
            <person name="Ryan C.M."/>
            <person name="Banfield J.F."/>
        </authorList>
    </citation>
    <scope>NUCLEOTIDE SEQUENCE [LARGE SCALE GENOMIC DNA]</scope>
</reference>
<evidence type="ECO:0000313" key="2">
    <source>
        <dbReference type="EMBL" id="PIR94720.1"/>
    </source>
</evidence>
<gene>
    <name evidence="2" type="ORF">COT95_02660</name>
</gene>
<protein>
    <submittedName>
        <fullName evidence="2">Uncharacterized protein</fullName>
    </submittedName>
</protein>
<dbReference type="AlphaFoldDB" id="A0A2H0V8R7"/>
<comment type="caution">
    <text evidence="2">The sequence shown here is derived from an EMBL/GenBank/DDBJ whole genome shotgun (WGS) entry which is preliminary data.</text>
</comment>
<evidence type="ECO:0000256" key="1">
    <source>
        <dbReference type="SAM" id="Phobius"/>
    </source>
</evidence>
<dbReference type="Proteomes" id="UP000228614">
    <property type="component" value="Unassembled WGS sequence"/>
</dbReference>